<feature type="domain" description="J" evidence="7">
    <location>
        <begin position="35"/>
        <end position="102"/>
    </location>
</feature>
<feature type="transmembrane region" description="Helical" evidence="6">
    <location>
        <begin position="214"/>
        <end position="239"/>
    </location>
</feature>
<feature type="compositionally biased region" description="Gly residues" evidence="5">
    <location>
        <begin position="126"/>
        <end position="142"/>
    </location>
</feature>
<dbReference type="EMBL" id="CALLCH030000016">
    <property type="protein sequence ID" value="CAI4217185.1"/>
    <property type="molecule type" value="Genomic_DNA"/>
</dbReference>
<dbReference type="GO" id="GO:0071218">
    <property type="term" value="P:cellular response to misfolded protein"/>
    <property type="evidence" value="ECO:0007669"/>
    <property type="project" value="TreeGrafter"/>
</dbReference>
<dbReference type="SMART" id="SM00271">
    <property type="entry name" value="DnaJ"/>
    <property type="match status" value="1"/>
</dbReference>
<dbReference type="AlphaFoldDB" id="A0A9P1H767"/>
<dbReference type="GO" id="GO:0005789">
    <property type="term" value="C:endoplasmic reticulum membrane"/>
    <property type="evidence" value="ECO:0007669"/>
    <property type="project" value="TreeGrafter"/>
</dbReference>
<keyword evidence="3 6" id="KW-1133">Transmembrane helix</keyword>
<keyword evidence="4 6" id="KW-0472">Membrane</keyword>
<evidence type="ECO:0000256" key="3">
    <source>
        <dbReference type="ARBA" id="ARBA00022989"/>
    </source>
</evidence>
<dbReference type="FunFam" id="1.10.287.110:FF:000069">
    <property type="entry name" value="ER associated DnaJ chaperone"/>
    <property type="match status" value="1"/>
</dbReference>
<dbReference type="PROSITE" id="PS50076">
    <property type="entry name" value="DNAJ_2"/>
    <property type="match status" value="1"/>
</dbReference>
<organism evidence="8 9">
    <name type="scientific">Parascedosporium putredinis</name>
    <dbReference type="NCBI Taxonomy" id="1442378"/>
    <lineage>
        <taxon>Eukaryota</taxon>
        <taxon>Fungi</taxon>
        <taxon>Dikarya</taxon>
        <taxon>Ascomycota</taxon>
        <taxon>Pezizomycotina</taxon>
        <taxon>Sordariomycetes</taxon>
        <taxon>Hypocreomycetidae</taxon>
        <taxon>Microascales</taxon>
        <taxon>Microascaceae</taxon>
        <taxon>Parascedosporium</taxon>
    </lineage>
</organism>
<evidence type="ECO:0000256" key="4">
    <source>
        <dbReference type="ARBA" id="ARBA00023136"/>
    </source>
</evidence>
<dbReference type="InterPro" id="IPR001623">
    <property type="entry name" value="DnaJ_domain"/>
</dbReference>
<dbReference type="InterPro" id="IPR036869">
    <property type="entry name" value="J_dom_sf"/>
</dbReference>
<name>A0A9P1H767_9PEZI</name>
<evidence type="ECO:0000256" key="1">
    <source>
        <dbReference type="ARBA" id="ARBA00004167"/>
    </source>
</evidence>
<evidence type="ECO:0000259" key="7">
    <source>
        <dbReference type="PROSITE" id="PS50076"/>
    </source>
</evidence>
<comment type="caution">
    <text evidence="8">The sequence shown here is derived from an EMBL/GenBank/DDBJ whole genome shotgun (WGS) entry which is preliminary data.</text>
</comment>
<dbReference type="CDD" id="cd06257">
    <property type="entry name" value="DnaJ"/>
    <property type="match status" value="1"/>
</dbReference>
<proteinExistence type="predicted"/>
<accession>A0A9P1H767</accession>
<gene>
    <name evidence="8" type="ORF">PPNO1_LOCUS6803</name>
</gene>
<dbReference type="InterPro" id="IPR051100">
    <property type="entry name" value="DnaJ_subfamily_B/C"/>
</dbReference>
<comment type="subcellular location">
    <subcellularLocation>
        <location evidence="1">Membrane</location>
        <topology evidence="1">Single-pass membrane protein</topology>
    </subcellularLocation>
</comment>
<keyword evidence="9" id="KW-1185">Reference proteome</keyword>
<dbReference type="OrthoDB" id="1507364at2759"/>
<dbReference type="GO" id="GO:0030544">
    <property type="term" value="F:Hsp70 protein binding"/>
    <property type="evidence" value="ECO:0007669"/>
    <property type="project" value="TreeGrafter"/>
</dbReference>
<dbReference type="PANTHER" id="PTHR43908">
    <property type="entry name" value="AT29763P-RELATED"/>
    <property type="match status" value="1"/>
</dbReference>
<sequence>MSATASGADKGDAQRRCTPEQKAAVLRIRRCEPTAFYDILELESVRTSATESDVKKAYRKLSLLTHPDKNCHEHADEAFKMVSRAFGVLGDKDKREKYDRFGTDPDSRFASAQQQNPFARRHPSGAGPGGGGFGGGGFGGGFQEEMTPEEMFQRFFGGGFGGGFGGPFGGFDTGPQFVFNLGGGPGIRVHQFGGARPRRRPREANDEQEQNSSFFQTIIGLLPILFFFIIPLLSSLFSGGTTQPSGPRMVFDQPMPPYTEKRHTPSFKVNYFVNPADIESYSKNKLAQLDKTAESQLLRVLRTECDSEYRTKQRMIDEAHGWLFPDQKKMERANAFEMPACKRLEKLGVRR</sequence>
<dbReference type="PANTHER" id="PTHR43908:SF3">
    <property type="entry name" value="AT29763P-RELATED"/>
    <property type="match status" value="1"/>
</dbReference>
<dbReference type="InterPro" id="IPR015399">
    <property type="entry name" value="DUF1977_DnaJ-like"/>
</dbReference>
<dbReference type="SUPFAM" id="SSF46565">
    <property type="entry name" value="Chaperone J-domain"/>
    <property type="match status" value="1"/>
</dbReference>
<reference evidence="8" key="1">
    <citation type="submission" date="2022-11" db="EMBL/GenBank/DDBJ databases">
        <authorList>
            <person name="Scott C."/>
            <person name="Bruce N."/>
        </authorList>
    </citation>
    <scope>NUCLEOTIDE SEQUENCE</scope>
</reference>
<keyword evidence="2 6" id="KW-0812">Transmembrane</keyword>
<dbReference type="Pfam" id="PF09320">
    <property type="entry name" value="DUF1977"/>
    <property type="match status" value="1"/>
</dbReference>
<feature type="region of interest" description="Disordered" evidence="5">
    <location>
        <begin position="102"/>
        <end position="144"/>
    </location>
</feature>
<dbReference type="Proteomes" id="UP000838763">
    <property type="component" value="Unassembled WGS sequence"/>
</dbReference>
<protein>
    <recommendedName>
        <fullName evidence="7">J domain-containing protein</fullName>
    </recommendedName>
</protein>
<evidence type="ECO:0000313" key="8">
    <source>
        <dbReference type="EMBL" id="CAI4217185.1"/>
    </source>
</evidence>
<dbReference type="Gene3D" id="1.10.287.110">
    <property type="entry name" value="DnaJ domain"/>
    <property type="match status" value="1"/>
</dbReference>
<evidence type="ECO:0000256" key="2">
    <source>
        <dbReference type="ARBA" id="ARBA00022692"/>
    </source>
</evidence>
<dbReference type="Pfam" id="PF00226">
    <property type="entry name" value="DnaJ"/>
    <property type="match status" value="1"/>
</dbReference>
<evidence type="ECO:0000313" key="9">
    <source>
        <dbReference type="Proteomes" id="UP000838763"/>
    </source>
</evidence>
<evidence type="ECO:0000256" key="6">
    <source>
        <dbReference type="SAM" id="Phobius"/>
    </source>
</evidence>
<dbReference type="PRINTS" id="PR00625">
    <property type="entry name" value="JDOMAIN"/>
</dbReference>
<evidence type="ECO:0000256" key="5">
    <source>
        <dbReference type="SAM" id="MobiDB-lite"/>
    </source>
</evidence>